<keyword evidence="1" id="KW-0460">Magnesium</keyword>
<dbReference type="InterPro" id="IPR051619">
    <property type="entry name" value="TypeII_TA_RNase_PINc/VapC"/>
</dbReference>
<evidence type="ECO:0000313" key="4">
    <source>
        <dbReference type="Proteomes" id="UP000001037"/>
    </source>
</evidence>
<dbReference type="SUPFAM" id="SSF88723">
    <property type="entry name" value="PIN domain-like"/>
    <property type="match status" value="1"/>
</dbReference>
<dbReference type="EMBL" id="CP002838">
    <property type="protein sequence ID" value="AEM39259.1"/>
    <property type="molecule type" value="Genomic_DNA"/>
</dbReference>
<name>G0EGW1_PYRF1</name>
<feature type="domain" description="PIN" evidence="2">
    <location>
        <begin position="34"/>
        <end position="120"/>
    </location>
</feature>
<dbReference type="KEGG" id="pfm:Pyrfu_1401"/>
<gene>
    <name evidence="3" type="ordered locus">Pyrfu_1401</name>
</gene>
<reference evidence="3 4" key="1">
    <citation type="journal article" date="2011" name="Stand. Genomic Sci.">
        <title>Complete genome sequence of the hyperthermophilic chemolithoautotroph Pyrolobus fumarii type strain (1A).</title>
        <authorList>
            <person name="Anderson I."/>
            <person name="Goker M."/>
            <person name="Nolan M."/>
            <person name="Lucas S."/>
            <person name="Hammon N."/>
            <person name="Deshpande S."/>
            <person name="Cheng J.F."/>
            <person name="Tapia R."/>
            <person name="Han C."/>
            <person name="Goodwin L."/>
            <person name="Pitluck S."/>
            <person name="Huntemann M."/>
            <person name="Liolios K."/>
            <person name="Ivanova N."/>
            <person name="Pagani I."/>
            <person name="Mavromatis K."/>
            <person name="Ovchinikova G."/>
            <person name="Pati A."/>
            <person name="Chen A."/>
            <person name="Palaniappan K."/>
            <person name="Land M."/>
            <person name="Hauser L."/>
            <person name="Brambilla E.M."/>
            <person name="Huber H."/>
            <person name="Yasawong M."/>
            <person name="Rohde M."/>
            <person name="Spring S."/>
            <person name="Abt B."/>
            <person name="Sikorski J."/>
            <person name="Wirth R."/>
            <person name="Detter J.C."/>
            <person name="Woyke T."/>
            <person name="Bristow J."/>
            <person name="Eisen J.A."/>
            <person name="Markowitz V."/>
            <person name="Hugenholtz P."/>
            <person name="Kyrpides N.C."/>
            <person name="Klenk H.P."/>
            <person name="Lapidus A."/>
        </authorList>
    </citation>
    <scope>NUCLEOTIDE SEQUENCE [LARGE SCALE GENOMIC DNA]</scope>
    <source>
        <strain evidence="4">DSM 11204 / 1A</strain>
    </source>
</reference>
<organism evidence="3 4">
    <name type="scientific">Pyrolobus fumarii (strain DSM 11204 / 1A)</name>
    <dbReference type="NCBI Taxonomy" id="694429"/>
    <lineage>
        <taxon>Archaea</taxon>
        <taxon>Thermoproteota</taxon>
        <taxon>Thermoprotei</taxon>
        <taxon>Desulfurococcales</taxon>
        <taxon>Pyrodictiaceae</taxon>
        <taxon>Pyrolobus</taxon>
    </lineage>
</organism>
<dbReference type="CDD" id="cd09873">
    <property type="entry name" value="PIN_Pae0151-like"/>
    <property type="match status" value="1"/>
</dbReference>
<dbReference type="eggNOG" id="arCOG00729">
    <property type="taxonomic scope" value="Archaea"/>
</dbReference>
<dbReference type="InParanoid" id="G0EGW1"/>
<sequence length="136" mass="15257">MTLVPRFLFDASSLVKCLKLGCIDLLFEEAIQWLTLYEVLNAFWKEAALLSRIRPSDAVRLASIVAELANYTVILDPRGYEREMIEIALELGLTVYDASYVVLAQKHGLTLVTEDKGLALKARRRINVTSVDNLTA</sequence>
<dbReference type="Pfam" id="PF01850">
    <property type="entry name" value="PIN"/>
    <property type="match status" value="1"/>
</dbReference>
<keyword evidence="4" id="KW-1185">Reference proteome</keyword>
<dbReference type="HOGENOM" id="CLU_121774_5_0_2"/>
<dbReference type="Gene3D" id="3.40.50.1010">
    <property type="entry name" value="5'-nuclease"/>
    <property type="match status" value="1"/>
</dbReference>
<dbReference type="PANTHER" id="PTHR35901:SF1">
    <property type="entry name" value="EXONUCLEASE VAPC9"/>
    <property type="match status" value="1"/>
</dbReference>
<evidence type="ECO:0000313" key="3">
    <source>
        <dbReference type="EMBL" id="AEM39259.1"/>
    </source>
</evidence>
<dbReference type="Proteomes" id="UP000001037">
    <property type="component" value="Chromosome"/>
</dbReference>
<dbReference type="PANTHER" id="PTHR35901">
    <property type="entry name" value="RIBONUCLEASE VAPC3"/>
    <property type="match status" value="1"/>
</dbReference>
<proteinExistence type="predicted"/>
<dbReference type="AlphaFoldDB" id="G0EGW1"/>
<accession>G0EGW1</accession>
<dbReference type="InterPro" id="IPR002716">
    <property type="entry name" value="PIN_dom"/>
</dbReference>
<protein>
    <recommendedName>
        <fullName evidence="2">PIN domain-containing protein</fullName>
    </recommendedName>
</protein>
<dbReference type="InterPro" id="IPR029060">
    <property type="entry name" value="PIN-like_dom_sf"/>
</dbReference>
<evidence type="ECO:0000256" key="1">
    <source>
        <dbReference type="ARBA" id="ARBA00022842"/>
    </source>
</evidence>
<evidence type="ECO:0000259" key="2">
    <source>
        <dbReference type="Pfam" id="PF01850"/>
    </source>
</evidence>
<dbReference type="InterPro" id="IPR044153">
    <property type="entry name" value="PIN_Pae0151-like"/>
</dbReference>